<reference evidence="2" key="2">
    <citation type="submission" date="2021-10" db="EMBL/GenBank/DDBJ databases">
        <title>Phylogenomics reveals ancestral predisposition of the termite-cultivated fungus Termitomyces towards a domesticated lifestyle.</title>
        <authorList>
            <person name="Auxier B."/>
            <person name="Grum-Grzhimaylo A."/>
            <person name="Cardenas M.E."/>
            <person name="Lodge J.D."/>
            <person name="Laessoe T."/>
            <person name="Pedersen O."/>
            <person name="Smith M.E."/>
            <person name="Kuyper T.W."/>
            <person name="Franco-Molano E.A."/>
            <person name="Baroni T.J."/>
            <person name="Aanen D.K."/>
        </authorList>
    </citation>
    <scope>NUCLEOTIDE SEQUENCE</scope>
    <source>
        <strain evidence="2">D49</strain>
    </source>
</reference>
<dbReference type="InterPro" id="IPR001506">
    <property type="entry name" value="Peptidase_M12A"/>
</dbReference>
<dbReference type="GO" id="GO:0004222">
    <property type="term" value="F:metalloendopeptidase activity"/>
    <property type="evidence" value="ECO:0007669"/>
    <property type="project" value="InterPro"/>
</dbReference>
<accession>A0A9P7FLQ3</accession>
<dbReference type="PANTHER" id="PTHR10127:SF850">
    <property type="entry name" value="METALLOENDOPEPTIDASE"/>
    <property type="match status" value="1"/>
</dbReference>
<dbReference type="InterPro" id="IPR006026">
    <property type="entry name" value="Peptidase_Metallo"/>
</dbReference>
<dbReference type="InterPro" id="IPR024079">
    <property type="entry name" value="MetalloPept_cat_dom_sf"/>
</dbReference>
<name>A0A9P7FLQ3_9AGAR</name>
<dbReference type="PANTHER" id="PTHR10127">
    <property type="entry name" value="DISCOIDIN, CUB, EGF, LAMININ , AND ZINC METALLOPROTEASE DOMAIN CONTAINING"/>
    <property type="match status" value="1"/>
</dbReference>
<keyword evidence="3" id="KW-1185">Reference proteome</keyword>
<dbReference type="SUPFAM" id="SSF55486">
    <property type="entry name" value="Metalloproteases ('zincins'), catalytic domain"/>
    <property type="match status" value="1"/>
</dbReference>
<comment type="caution">
    <text evidence="2">The sequence shown here is derived from an EMBL/GenBank/DDBJ whole genome shotgun (WGS) entry which is preliminary data.</text>
</comment>
<dbReference type="GO" id="GO:0008270">
    <property type="term" value="F:zinc ion binding"/>
    <property type="evidence" value="ECO:0007669"/>
    <property type="project" value="InterPro"/>
</dbReference>
<dbReference type="AlphaFoldDB" id="A0A9P7FLQ3"/>
<sequence length="319" mass="36152">MGLNLPFNPNREGPCGLAPETEIVGNDNSHLNAVFQKEKLWKNGYTITYQFPSGGTDNQKNAVRKTVVEWTHYANVQIKELTGDGVADIRIAFDAGRGSWSTVGNGANKIDTGRPTMNLGWLADSADVSDNDRGTILHEWGHALGMMHEHQSPARGDKITLKPNLVYLYYRQTQGWTNTLIKSQILDVYNVEQLSNYSKLDMKSIMMCVSTPYLYLIPKASHFLARYFMPGSLNDQNITVKVNNGLSDMDKAYIMINYPYRLPRKDDPQELNDWTLEKAFKTAGVPDNKIATFLKIKDAEELRTQFNVWNITERAKDYS</sequence>
<dbReference type="Proteomes" id="UP000717328">
    <property type="component" value="Unassembled WGS sequence"/>
</dbReference>
<evidence type="ECO:0000313" key="3">
    <source>
        <dbReference type="Proteomes" id="UP000717328"/>
    </source>
</evidence>
<feature type="domain" description="Peptidase metallopeptidase" evidence="1">
    <location>
        <begin position="37"/>
        <end position="191"/>
    </location>
</feature>
<dbReference type="GO" id="GO:0006508">
    <property type="term" value="P:proteolysis"/>
    <property type="evidence" value="ECO:0007669"/>
    <property type="project" value="InterPro"/>
</dbReference>
<proteinExistence type="predicted"/>
<gene>
    <name evidence="2" type="ORF">H0H81_003859</name>
</gene>
<dbReference type="SMART" id="SM00235">
    <property type="entry name" value="ZnMc"/>
    <property type="match status" value="1"/>
</dbReference>
<dbReference type="Gene3D" id="3.40.390.10">
    <property type="entry name" value="Collagenase (Catalytic Domain)"/>
    <property type="match status" value="1"/>
</dbReference>
<evidence type="ECO:0000259" key="1">
    <source>
        <dbReference type="SMART" id="SM00235"/>
    </source>
</evidence>
<evidence type="ECO:0000313" key="2">
    <source>
        <dbReference type="EMBL" id="KAG5634022.1"/>
    </source>
</evidence>
<dbReference type="EMBL" id="JABCKI010006718">
    <property type="protein sequence ID" value="KAG5634022.1"/>
    <property type="molecule type" value="Genomic_DNA"/>
</dbReference>
<protein>
    <recommendedName>
        <fullName evidence="1">Peptidase metallopeptidase domain-containing protein</fullName>
    </recommendedName>
</protein>
<organism evidence="2 3">
    <name type="scientific">Sphagnurus paluster</name>
    <dbReference type="NCBI Taxonomy" id="117069"/>
    <lineage>
        <taxon>Eukaryota</taxon>
        <taxon>Fungi</taxon>
        <taxon>Dikarya</taxon>
        <taxon>Basidiomycota</taxon>
        <taxon>Agaricomycotina</taxon>
        <taxon>Agaricomycetes</taxon>
        <taxon>Agaricomycetidae</taxon>
        <taxon>Agaricales</taxon>
        <taxon>Tricholomatineae</taxon>
        <taxon>Lyophyllaceae</taxon>
        <taxon>Sphagnurus</taxon>
    </lineage>
</organism>
<dbReference type="OrthoDB" id="5945790at2759"/>
<dbReference type="Pfam" id="PF01400">
    <property type="entry name" value="Astacin"/>
    <property type="match status" value="1"/>
</dbReference>
<reference evidence="2" key="1">
    <citation type="submission" date="2021-02" db="EMBL/GenBank/DDBJ databases">
        <authorList>
            <person name="Nieuwenhuis M."/>
            <person name="Van De Peppel L.J.J."/>
        </authorList>
    </citation>
    <scope>NUCLEOTIDE SEQUENCE</scope>
    <source>
        <strain evidence="2">D49</strain>
    </source>
</reference>